<dbReference type="OrthoDB" id="2140494at2759"/>
<organism evidence="2 3">
    <name type="scientific">Neocallimastix californiae</name>
    <dbReference type="NCBI Taxonomy" id="1754190"/>
    <lineage>
        <taxon>Eukaryota</taxon>
        <taxon>Fungi</taxon>
        <taxon>Fungi incertae sedis</taxon>
        <taxon>Chytridiomycota</taxon>
        <taxon>Chytridiomycota incertae sedis</taxon>
        <taxon>Neocallimastigomycetes</taxon>
        <taxon>Neocallimastigales</taxon>
        <taxon>Neocallimastigaceae</taxon>
        <taxon>Neocallimastix</taxon>
    </lineage>
</organism>
<protein>
    <recommendedName>
        <fullName evidence="1">Transcriptional regulatory protein RXT2 N-terminal domain-containing protein</fullName>
    </recommendedName>
</protein>
<dbReference type="Proteomes" id="UP000193920">
    <property type="component" value="Unassembled WGS sequence"/>
</dbReference>
<evidence type="ECO:0000313" key="3">
    <source>
        <dbReference type="Proteomes" id="UP000193920"/>
    </source>
</evidence>
<proteinExistence type="predicted"/>
<dbReference type="EMBL" id="MCOG01000039">
    <property type="protein sequence ID" value="ORY72509.1"/>
    <property type="molecule type" value="Genomic_DNA"/>
</dbReference>
<accession>A0A1Y2ELX4</accession>
<dbReference type="InterPro" id="IPR013904">
    <property type="entry name" value="RXT2_N"/>
</dbReference>
<dbReference type="AlphaFoldDB" id="A0A1Y2ELX4"/>
<sequence length="227" mass="26921">MGLNEEKDEIEDYESNRSFLSFNRGNKLKRHYIEQDNNCYKSFKPSLLSSNSLNFNEVSIINKKKNLANKKIKLDPDNDPYYNINIEEIFNVPEKIEDIKNHKPSVSILRSRQLKVIYYGIMSMIEKEKVKLNKLIDLCNMLQGDTVQYVNYEIEEKIPHDKLMKLRELAQENLNCGLEYVKNLKETRNKILQAYLQKKTLAKKYCPFNLTNDVQDYYTDIEKIVFI</sequence>
<keyword evidence="3" id="KW-1185">Reference proteome</keyword>
<evidence type="ECO:0000259" key="1">
    <source>
        <dbReference type="Pfam" id="PF08595"/>
    </source>
</evidence>
<evidence type="ECO:0000313" key="2">
    <source>
        <dbReference type="EMBL" id="ORY72509.1"/>
    </source>
</evidence>
<gene>
    <name evidence="2" type="ORF">LY90DRAFT_699972</name>
</gene>
<feature type="domain" description="Transcriptional regulatory protein RXT2 N-terminal" evidence="1">
    <location>
        <begin position="23"/>
        <end position="145"/>
    </location>
</feature>
<comment type="caution">
    <text evidence="2">The sequence shown here is derived from an EMBL/GenBank/DDBJ whole genome shotgun (WGS) entry which is preliminary data.</text>
</comment>
<reference evidence="2 3" key="1">
    <citation type="submission" date="2016-08" db="EMBL/GenBank/DDBJ databases">
        <title>A Parts List for Fungal Cellulosomes Revealed by Comparative Genomics.</title>
        <authorList>
            <consortium name="DOE Joint Genome Institute"/>
            <person name="Haitjema C.H."/>
            <person name="Gilmore S.P."/>
            <person name="Henske J.K."/>
            <person name="Solomon K.V."/>
            <person name="De Groot R."/>
            <person name="Kuo A."/>
            <person name="Mondo S.J."/>
            <person name="Salamov A.A."/>
            <person name="Labutti K."/>
            <person name="Zhao Z."/>
            <person name="Chiniquy J."/>
            <person name="Barry K."/>
            <person name="Brewer H.M."/>
            <person name="Purvine S.O."/>
            <person name="Wright A.T."/>
            <person name="Boxma B."/>
            <person name="Van Alen T."/>
            <person name="Hackstein J.H."/>
            <person name="Baker S.E."/>
            <person name="Grigoriev I.V."/>
            <person name="O'Malley M.A."/>
        </authorList>
    </citation>
    <scope>NUCLEOTIDE SEQUENCE [LARGE SCALE GENOMIC DNA]</scope>
    <source>
        <strain evidence="2 3">G1</strain>
    </source>
</reference>
<name>A0A1Y2ELX4_9FUNG</name>
<dbReference type="Pfam" id="PF08595">
    <property type="entry name" value="RXT2_N"/>
    <property type="match status" value="1"/>
</dbReference>